<dbReference type="GeneID" id="30071460"/>
<proteinExistence type="predicted"/>
<name>W7LTM4_GIBM7</name>
<dbReference type="RefSeq" id="XP_018742103.1">
    <property type="nucleotide sequence ID" value="XM_018903518.1"/>
</dbReference>
<reference evidence="1 2" key="1">
    <citation type="journal article" date="2010" name="Nature">
        <title>Comparative genomics reveals mobile pathogenicity chromosomes in Fusarium.</title>
        <authorList>
            <person name="Ma L.J."/>
            <person name="van der Does H.C."/>
            <person name="Borkovich K.A."/>
            <person name="Coleman J.J."/>
            <person name="Daboussi M.J."/>
            <person name="Di Pietro A."/>
            <person name="Dufresne M."/>
            <person name="Freitag M."/>
            <person name="Grabherr M."/>
            <person name="Henrissat B."/>
            <person name="Houterman P.M."/>
            <person name="Kang S."/>
            <person name="Shim W.B."/>
            <person name="Woloshuk C."/>
            <person name="Xie X."/>
            <person name="Xu J.R."/>
            <person name="Antoniw J."/>
            <person name="Baker S.E."/>
            <person name="Bluhm B.H."/>
            <person name="Breakspear A."/>
            <person name="Brown D.W."/>
            <person name="Butchko R.A."/>
            <person name="Chapman S."/>
            <person name="Coulson R."/>
            <person name="Coutinho P.M."/>
            <person name="Danchin E.G."/>
            <person name="Diener A."/>
            <person name="Gale L.R."/>
            <person name="Gardiner D.M."/>
            <person name="Goff S."/>
            <person name="Hammond-Kosack K.E."/>
            <person name="Hilburn K."/>
            <person name="Hua-Van A."/>
            <person name="Jonkers W."/>
            <person name="Kazan K."/>
            <person name="Kodira C.D."/>
            <person name="Koehrsen M."/>
            <person name="Kumar L."/>
            <person name="Lee Y.H."/>
            <person name="Li L."/>
            <person name="Manners J.M."/>
            <person name="Miranda-Saavedra D."/>
            <person name="Mukherjee M."/>
            <person name="Park G."/>
            <person name="Park J."/>
            <person name="Park S.Y."/>
            <person name="Proctor R.H."/>
            <person name="Regev A."/>
            <person name="Ruiz-Roldan M.C."/>
            <person name="Sain D."/>
            <person name="Sakthikumar S."/>
            <person name="Sykes S."/>
            <person name="Schwartz D.C."/>
            <person name="Turgeon B.G."/>
            <person name="Wapinski I."/>
            <person name="Yoder O."/>
            <person name="Young S."/>
            <person name="Zeng Q."/>
            <person name="Zhou S."/>
            <person name="Galagan J."/>
            <person name="Cuomo C.A."/>
            <person name="Kistler H.C."/>
            <person name="Rep M."/>
        </authorList>
    </citation>
    <scope>NUCLEOTIDE SEQUENCE [LARGE SCALE GENOMIC DNA]</scope>
    <source>
        <strain evidence="2">M3125 / FGSC 7600</strain>
    </source>
</reference>
<sequence length="82" mass="9461">MNNGSITDTLSMNFADQDMGVSADTALNDTLLEYEQAASRLFTGDVTYDPYDSILDNPLLEQNQGWIWSWNFLELRGKYFRR</sequence>
<organism evidence="1 2">
    <name type="scientific">Gibberella moniliformis (strain M3125 / FGSC 7600)</name>
    <name type="common">Maize ear and stalk rot fungus</name>
    <name type="synonym">Fusarium verticillioides</name>
    <dbReference type="NCBI Taxonomy" id="334819"/>
    <lineage>
        <taxon>Eukaryota</taxon>
        <taxon>Fungi</taxon>
        <taxon>Dikarya</taxon>
        <taxon>Ascomycota</taxon>
        <taxon>Pezizomycotina</taxon>
        <taxon>Sordariomycetes</taxon>
        <taxon>Hypocreomycetidae</taxon>
        <taxon>Hypocreales</taxon>
        <taxon>Nectriaceae</taxon>
        <taxon>Fusarium</taxon>
        <taxon>Fusarium fujikuroi species complex</taxon>
    </lineage>
</organism>
<accession>W7LTM4</accession>
<evidence type="ECO:0000313" key="1">
    <source>
        <dbReference type="EMBL" id="EWG35912.1"/>
    </source>
</evidence>
<dbReference type="AlphaFoldDB" id="W7LTM4"/>
<dbReference type="EMBL" id="DS022242">
    <property type="protein sequence ID" value="EWG35912.1"/>
    <property type="molecule type" value="Genomic_DNA"/>
</dbReference>
<dbReference type="VEuPathDB" id="FungiDB:FVEG_14584"/>
<evidence type="ECO:0000313" key="2">
    <source>
        <dbReference type="Proteomes" id="UP000009096"/>
    </source>
</evidence>
<dbReference type="EMBL" id="CM000578">
    <property type="protein sequence ID" value="EWG35912.1"/>
    <property type="molecule type" value="Genomic_DNA"/>
</dbReference>
<dbReference type="Proteomes" id="UP000009096">
    <property type="component" value="Chromosome 1"/>
</dbReference>
<dbReference type="KEGG" id="fvr:FVEG_14584"/>
<keyword evidence="2" id="KW-1185">Reference proteome</keyword>
<protein>
    <submittedName>
        <fullName evidence="1">Uncharacterized protein</fullName>
    </submittedName>
</protein>
<gene>
    <name evidence="1" type="ORF">FVEG_14584</name>
</gene>